<gene>
    <name evidence="2" type="ORF">NOSIN_08830</name>
</gene>
<dbReference type="STRING" id="501010.NOSIN_08830"/>
<protein>
    <recommendedName>
        <fullName evidence="1">Zinc finger CGNR domain-containing protein</fullName>
    </recommendedName>
</protein>
<dbReference type="PANTHER" id="PTHR35525">
    <property type="entry name" value="BLL6575 PROTEIN"/>
    <property type="match status" value="1"/>
</dbReference>
<dbReference type="OrthoDB" id="3531194at2"/>
<dbReference type="InterPro" id="IPR010852">
    <property type="entry name" value="ABATE"/>
</dbReference>
<evidence type="ECO:0000313" key="3">
    <source>
        <dbReference type="Proteomes" id="UP000189004"/>
    </source>
</evidence>
<name>A0A1V3BZB4_9ACTN</name>
<sequence>MPSTNAVTGRSVRAVAERTTDLLNALAEEDADAAALARVLRAHGETDPVTSDDVGRMRAAAYRIRAVLAAEDADSAAERINRLLARAHQPRLTDHGGTTHWHVHVDSRDDAPLAEWFLASSCLMLALLLTDRQRPPGGVCAAHGCERVFVDCGSGSPRRYCSRRCATRARVAAHRRTAVPGAAVSRPRT</sequence>
<reference evidence="3" key="1">
    <citation type="submission" date="2016-08" db="EMBL/GenBank/DDBJ databases">
        <authorList>
            <person name="Tokovenko B."/>
            <person name="Kalinowski J."/>
        </authorList>
    </citation>
    <scope>NUCLEOTIDE SEQUENCE [LARGE SCALE GENOMIC DNA]</scope>
    <source>
        <strain evidence="3">UTMC102</strain>
    </source>
</reference>
<keyword evidence="3" id="KW-1185">Reference proteome</keyword>
<evidence type="ECO:0000313" key="2">
    <source>
        <dbReference type="EMBL" id="OOC53891.1"/>
    </source>
</evidence>
<dbReference type="Gene3D" id="1.10.3300.10">
    <property type="entry name" value="Jann2411-like domain"/>
    <property type="match status" value="1"/>
</dbReference>
<dbReference type="AlphaFoldDB" id="A0A1V3BZB4"/>
<organism evidence="2 3">
    <name type="scientific">Nocardiopsis sinuspersici</name>
    <dbReference type="NCBI Taxonomy" id="501010"/>
    <lineage>
        <taxon>Bacteria</taxon>
        <taxon>Bacillati</taxon>
        <taxon>Actinomycetota</taxon>
        <taxon>Actinomycetes</taxon>
        <taxon>Streptosporangiales</taxon>
        <taxon>Nocardiopsidaceae</taxon>
        <taxon>Nocardiopsis</taxon>
    </lineage>
</organism>
<proteinExistence type="predicted"/>
<evidence type="ECO:0000259" key="1">
    <source>
        <dbReference type="Pfam" id="PF11706"/>
    </source>
</evidence>
<comment type="caution">
    <text evidence="2">The sequence shown here is derived from an EMBL/GenBank/DDBJ whole genome shotgun (WGS) entry which is preliminary data.</text>
</comment>
<dbReference type="InterPro" id="IPR023286">
    <property type="entry name" value="ABATE_dom_sf"/>
</dbReference>
<dbReference type="EMBL" id="MCOK01000001">
    <property type="protein sequence ID" value="OOC53891.1"/>
    <property type="molecule type" value="Genomic_DNA"/>
</dbReference>
<feature type="domain" description="Zinc finger CGNR" evidence="1">
    <location>
        <begin position="139"/>
        <end position="176"/>
    </location>
</feature>
<dbReference type="Pfam" id="PF11706">
    <property type="entry name" value="zf-CGNR"/>
    <property type="match status" value="1"/>
</dbReference>
<accession>A0A1V3BZB4</accession>
<dbReference type="SUPFAM" id="SSF160904">
    <property type="entry name" value="Jann2411-like"/>
    <property type="match status" value="1"/>
</dbReference>
<dbReference type="InterPro" id="IPR021005">
    <property type="entry name" value="Znf_CGNR"/>
</dbReference>
<dbReference type="PANTHER" id="PTHR35525:SF3">
    <property type="entry name" value="BLL6575 PROTEIN"/>
    <property type="match status" value="1"/>
</dbReference>
<dbReference type="RefSeq" id="WP_077693504.1">
    <property type="nucleotide sequence ID" value="NZ_MCOK01000001.1"/>
</dbReference>
<dbReference type="Proteomes" id="UP000189004">
    <property type="component" value="Unassembled WGS sequence"/>
</dbReference>